<gene>
    <name evidence="1" type="ORF">UBAL3_79520007</name>
</gene>
<dbReference type="Proteomes" id="UP000009374">
    <property type="component" value="Unassembled WGS sequence"/>
</dbReference>
<sequence>MADLIPFNGLVYAESLKGSIGDLTTPPYDIISKEAQKAFYEKNPNNVIRLELPMAPEPETPESNRYTRARADLDRMLSSGVLTVDPVPALYPYTMTFKDPLTGNSRKIQGFVGRIRLEEWEKKIVYPHERTLQGPKEDRMALFKATSCSFSQIYLLYPDATREIIGLLAPKSVERFRCTDSDNVLHELGAVTDAATLARVTEIFRKKSLYIADGHHRYETYLAYRNYRRSLETSPNPNAPYEFVTVFLAAMEDENLSVLPTHRLVKSIPGGAKAFLQGLESRASIERFSKAQGDRFLAALRASNPQETVIGVAVSETDELLLCRLNVPRGEGVKALDTYWLQEAVLSPLLNITPERIRTEDLLRYDKSDRSVQEKVFGTRDYALGFFIRPVSAKVIESVTQRGELMPQKSTYFYPKPLTGMVMAKL</sequence>
<evidence type="ECO:0000313" key="1">
    <source>
        <dbReference type="EMBL" id="EES53285.1"/>
    </source>
</evidence>
<organism evidence="1 2">
    <name type="scientific">Leptospirillum ferrodiazotrophum</name>
    <dbReference type="NCBI Taxonomy" id="412449"/>
    <lineage>
        <taxon>Bacteria</taxon>
        <taxon>Pseudomonadati</taxon>
        <taxon>Nitrospirota</taxon>
        <taxon>Nitrospiria</taxon>
        <taxon>Nitrospirales</taxon>
        <taxon>Nitrospiraceae</taxon>
        <taxon>Leptospirillum</taxon>
    </lineage>
</organism>
<name>C6HVR1_9BACT</name>
<evidence type="ECO:0008006" key="3">
    <source>
        <dbReference type="Google" id="ProtNLM"/>
    </source>
</evidence>
<evidence type="ECO:0000313" key="2">
    <source>
        <dbReference type="Proteomes" id="UP000009374"/>
    </source>
</evidence>
<proteinExistence type="predicted"/>
<accession>C6HVR1</accession>
<keyword evidence="2" id="KW-1185">Reference proteome</keyword>
<dbReference type="PANTHER" id="PTHR36454">
    <property type="entry name" value="LMO2823 PROTEIN"/>
    <property type="match status" value="1"/>
</dbReference>
<dbReference type="PANTHER" id="PTHR36454:SF1">
    <property type="entry name" value="DUF1015 DOMAIN-CONTAINING PROTEIN"/>
    <property type="match status" value="1"/>
</dbReference>
<dbReference type="InterPro" id="IPR008323">
    <property type="entry name" value="UCP033563"/>
</dbReference>
<dbReference type="PIRSF" id="PIRSF033563">
    <property type="entry name" value="UCP033563"/>
    <property type="match status" value="1"/>
</dbReference>
<dbReference type="EMBL" id="GG693865">
    <property type="protein sequence ID" value="EES53285.1"/>
    <property type="molecule type" value="Genomic_DNA"/>
</dbReference>
<reference evidence="1 2" key="1">
    <citation type="journal article" date="2009" name="Appl. Environ. Microbiol.">
        <title>Community genomic and proteomic analyses of chemoautotrophic iron-oxidizing "Leptospirillum rubarum" (Group II) and "Leptospirillum ferrodiazotrophum" (Group III) bacteria in acid mine drainage biofilms.</title>
        <authorList>
            <person name="Goltsman D.S."/>
            <person name="Denef V.J."/>
            <person name="Singer S.W."/>
            <person name="VerBerkmoes N.C."/>
            <person name="Lefsrud M."/>
            <person name="Mueller R.S."/>
            <person name="Dick G.J."/>
            <person name="Sun C.L."/>
            <person name="Wheeler K.E."/>
            <person name="Zemla A."/>
            <person name="Baker B.J."/>
            <person name="Hauser L."/>
            <person name="Land M."/>
            <person name="Shah M.B."/>
            <person name="Thelen M.P."/>
            <person name="Hettich R.L."/>
            <person name="Banfield J.F."/>
        </authorList>
    </citation>
    <scope>NUCLEOTIDE SEQUENCE [LARGE SCALE GENOMIC DNA]</scope>
</reference>
<dbReference type="Pfam" id="PF06245">
    <property type="entry name" value="DUF1015"/>
    <property type="match status" value="1"/>
</dbReference>
<dbReference type="AlphaFoldDB" id="C6HVR1"/>
<protein>
    <recommendedName>
        <fullName evidence="3">DUF1015 domain-containing protein</fullName>
    </recommendedName>
</protein>